<dbReference type="Proteomes" id="UP001501692">
    <property type="component" value="Unassembled WGS sequence"/>
</dbReference>
<dbReference type="PROSITE" id="PS51352">
    <property type="entry name" value="THIOREDOXIN_2"/>
    <property type="match status" value="1"/>
</dbReference>
<keyword evidence="2" id="KW-0201">Cytochrome c-type biogenesis</keyword>
<keyword evidence="3" id="KW-1015">Disulfide bond</keyword>
<dbReference type="InterPro" id="IPR012336">
    <property type="entry name" value="Thioredoxin-like_fold"/>
</dbReference>
<comment type="subcellular location">
    <subcellularLocation>
        <location evidence="1">Cell envelope</location>
    </subcellularLocation>
</comment>
<evidence type="ECO:0000256" key="2">
    <source>
        <dbReference type="ARBA" id="ARBA00022748"/>
    </source>
</evidence>
<dbReference type="InterPro" id="IPR013766">
    <property type="entry name" value="Thioredoxin_domain"/>
</dbReference>
<evidence type="ECO:0000256" key="3">
    <source>
        <dbReference type="ARBA" id="ARBA00023157"/>
    </source>
</evidence>
<evidence type="ECO:0000256" key="4">
    <source>
        <dbReference type="ARBA" id="ARBA00023284"/>
    </source>
</evidence>
<dbReference type="RefSeq" id="WP_345164352.1">
    <property type="nucleotide sequence ID" value="NZ_BAABJK010000004.1"/>
</dbReference>
<proteinExistence type="predicted"/>
<gene>
    <name evidence="6" type="ORF">GCM10023315_05820</name>
</gene>
<dbReference type="PROSITE" id="PS51257">
    <property type="entry name" value="PROKAR_LIPOPROTEIN"/>
    <property type="match status" value="1"/>
</dbReference>
<dbReference type="PANTHER" id="PTHR42852:SF6">
    <property type="entry name" value="THIOL:DISULFIDE INTERCHANGE PROTEIN DSBE"/>
    <property type="match status" value="1"/>
</dbReference>
<evidence type="ECO:0000259" key="5">
    <source>
        <dbReference type="PROSITE" id="PS51352"/>
    </source>
</evidence>
<feature type="domain" description="Thioredoxin" evidence="5">
    <location>
        <begin position="23"/>
        <end position="158"/>
    </location>
</feature>
<dbReference type="Pfam" id="PF13905">
    <property type="entry name" value="Thioredoxin_8"/>
    <property type="match status" value="1"/>
</dbReference>
<reference evidence="7" key="1">
    <citation type="journal article" date="2019" name="Int. J. Syst. Evol. Microbiol.">
        <title>The Global Catalogue of Microorganisms (GCM) 10K type strain sequencing project: providing services to taxonomists for standard genome sequencing and annotation.</title>
        <authorList>
            <consortium name="The Broad Institute Genomics Platform"/>
            <consortium name="The Broad Institute Genome Sequencing Center for Infectious Disease"/>
            <person name="Wu L."/>
            <person name="Ma J."/>
        </authorList>
    </citation>
    <scope>NUCLEOTIDE SEQUENCE [LARGE SCALE GENOMIC DNA]</scope>
    <source>
        <strain evidence="7">JCM 18287</strain>
    </source>
</reference>
<dbReference type="PANTHER" id="PTHR42852">
    <property type="entry name" value="THIOL:DISULFIDE INTERCHANGE PROTEIN DSBE"/>
    <property type="match status" value="1"/>
</dbReference>
<dbReference type="Gene3D" id="3.40.30.10">
    <property type="entry name" value="Glutaredoxin"/>
    <property type="match status" value="1"/>
</dbReference>
<evidence type="ECO:0000313" key="6">
    <source>
        <dbReference type="EMBL" id="GAA4960692.1"/>
    </source>
</evidence>
<name>A0ABP9H533_9FLAO</name>
<dbReference type="InterPro" id="IPR036249">
    <property type="entry name" value="Thioredoxin-like_sf"/>
</dbReference>
<keyword evidence="7" id="KW-1185">Reference proteome</keyword>
<dbReference type="CDD" id="cd02966">
    <property type="entry name" value="TlpA_like_family"/>
    <property type="match status" value="1"/>
</dbReference>
<dbReference type="InterPro" id="IPR050553">
    <property type="entry name" value="Thioredoxin_ResA/DsbE_sf"/>
</dbReference>
<evidence type="ECO:0000256" key="1">
    <source>
        <dbReference type="ARBA" id="ARBA00004196"/>
    </source>
</evidence>
<dbReference type="SUPFAM" id="SSF52833">
    <property type="entry name" value="Thioredoxin-like"/>
    <property type="match status" value="1"/>
</dbReference>
<sequence length="161" mass="18705">MKKIQYLFVLLISFLSCNTETPTQFSEEVLNDVFITLDGDSIVFKDILENHKNQDLVIDIWASWCGDCIEGLPKLKALQNEYTDVTYIFLSLDRTEKAWKNGVKKYKIDGQHYFMKSGWNGAFGNFVDLDWIPRYMVVDKTGTIKLFEATKADDKRIKENL</sequence>
<protein>
    <submittedName>
        <fullName evidence="6">TlpA disulfide reductase family protein</fullName>
    </submittedName>
</protein>
<comment type="caution">
    <text evidence="6">The sequence shown here is derived from an EMBL/GenBank/DDBJ whole genome shotgun (WGS) entry which is preliminary data.</text>
</comment>
<keyword evidence="4" id="KW-0676">Redox-active center</keyword>
<organism evidence="6 7">
    <name type="scientific">Algibacter aquimarinus</name>
    <dbReference type="NCBI Taxonomy" id="1136748"/>
    <lineage>
        <taxon>Bacteria</taxon>
        <taxon>Pseudomonadati</taxon>
        <taxon>Bacteroidota</taxon>
        <taxon>Flavobacteriia</taxon>
        <taxon>Flavobacteriales</taxon>
        <taxon>Flavobacteriaceae</taxon>
        <taxon>Algibacter</taxon>
    </lineage>
</organism>
<dbReference type="EMBL" id="BAABJK010000004">
    <property type="protein sequence ID" value="GAA4960692.1"/>
    <property type="molecule type" value="Genomic_DNA"/>
</dbReference>
<evidence type="ECO:0000313" key="7">
    <source>
        <dbReference type="Proteomes" id="UP001501692"/>
    </source>
</evidence>
<accession>A0ABP9H533</accession>